<dbReference type="GO" id="GO:0005886">
    <property type="term" value="C:plasma membrane"/>
    <property type="evidence" value="ECO:0007669"/>
    <property type="project" value="UniProtKB-SubCell"/>
</dbReference>
<dbReference type="Pfam" id="PF02687">
    <property type="entry name" value="FtsX"/>
    <property type="match status" value="1"/>
</dbReference>
<dbReference type="PANTHER" id="PTHR30572">
    <property type="entry name" value="MEMBRANE COMPONENT OF TRANSPORTER-RELATED"/>
    <property type="match status" value="1"/>
</dbReference>
<evidence type="ECO:0000313" key="11">
    <source>
        <dbReference type="Proteomes" id="UP000574690"/>
    </source>
</evidence>
<protein>
    <submittedName>
        <fullName evidence="10">FtsX-like permease family protein</fullName>
    </submittedName>
</protein>
<evidence type="ECO:0000259" key="9">
    <source>
        <dbReference type="Pfam" id="PF12704"/>
    </source>
</evidence>
<feature type="domain" description="MacB-like periplasmic core" evidence="9">
    <location>
        <begin position="21"/>
        <end position="242"/>
    </location>
</feature>
<dbReference type="GO" id="GO:0022857">
    <property type="term" value="F:transmembrane transporter activity"/>
    <property type="evidence" value="ECO:0007669"/>
    <property type="project" value="TreeGrafter"/>
</dbReference>
<gene>
    <name evidence="10" type="ORF">HOQ43_11540</name>
</gene>
<evidence type="ECO:0000256" key="3">
    <source>
        <dbReference type="ARBA" id="ARBA00022692"/>
    </source>
</evidence>
<feature type="transmembrane region" description="Helical" evidence="7">
    <location>
        <begin position="362"/>
        <end position="384"/>
    </location>
</feature>
<dbReference type="EMBL" id="JABFXE010000472">
    <property type="protein sequence ID" value="NUQ89082.1"/>
    <property type="molecule type" value="Genomic_DNA"/>
</dbReference>
<accession>A0A850CBA5</accession>
<comment type="subcellular location">
    <subcellularLocation>
        <location evidence="1">Cell membrane</location>
        <topology evidence="1">Multi-pass membrane protein</topology>
    </subcellularLocation>
</comment>
<evidence type="ECO:0000256" key="4">
    <source>
        <dbReference type="ARBA" id="ARBA00022989"/>
    </source>
</evidence>
<feature type="transmembrane region" description="Helical" evidence="7">
    <location>
        <begin position="323"/>
        <end position="350"/>
    </location>
</feature>
<keyword evidence="3 7" id="KW-0812">Transmembrane</keyword>
<comment type="caution">
    <text evidence="10">The sequence shown here is derived from an EMBL/GenBank/DDBJ whole genome shotgun (WGS) entry which is preliminary data.</text>
</comment>
<evidence type="ECO:0000259" key="8">
    <source>
        <dbReference type="Pfam" id="PF02687"/>
    </source>
</evidence>
<comment type="similarity">
    <text evidence="6">Belongs to the ABC-4 integral membrane protein family.</text>
</comment>
<evidence type="ECO:0000256" key="1">
    <source>
        <dbReference type="ARBA" id="ARBA00004651"/>
    </source>
</evidence>
<dbReference type="AlphaFoldDB" id="A0A850CBA5"/>
<keyword evidence="2" id="KW-1003">Cell membrane</keyword>
<feature type="transmembrane region" description="Helical" evidence="7">
    <location>
        <begin position="277"/>
        <end position="302"/>
    </location>
</feature>
<dbReference type="InterPro" id="IPR025857">
    <property type="entry name" value="MacB_PCD"/>
</dbReference>
<evidence type="ECO:0000256" key="6">
    <source>
        <dbReference type="ARBA" id="ARBA00038076"/>
    </source>
</evidence>
<evidence type="ECO:0000256" key="5">
    <source>
        <dbReference type="ARBA" id="ARBA00023136"/>
    </source>
</evidence>
<dbReference type="Pfam" id="PF12704">
    <property type="entry name" value="MacB_PCD"/>
    <property type="match status" value="1"/>
</dbReference>
<feature type="domain" description="ABC3 transporter permease C-terminal" evidence="8">
    <location>
        <begin position="283"/>
        <end position="393"/>
    </location>
</feature>
<keyword evidence="5 7" id="KW-0472">Membrane</keyword>
<dbReference type="PANTHER" id="PTHR30572:SF4">
    <property type="entry name" value="ABC TRANSPORTER PERMEASE YTRF"/>
    <property type="match status" value="1"/>
</dbReference>
<dbReference type="InterPro" id="IPR003838">
    <property type="entry name" value="ABC3_permease_C"/>
</dbReference>
<evidence type="ECO:0000256" key="7">
    <source>
        <dbReference type="SAM" id="Phobius"/>
    </source>
</evidence>
<proteinExistence type="inferred from homology"/>
<dbReference type="Proteomes" id="UP000574690">
    <property type="component" value="Unassembled WGS sequence"/>
</dbReference>
<name>A0A850CBA5_9ACTN</name>
<feature type="transmembrane region" description="Helical" evidence="7">
    <location>
        <begin position="21"/>
        <end position="42"/>
    </location>
</feature>
<dbReference type="InterPro" id="IPR050250">
    <property type="entry name" value="Macrolide_Exporter_MacB"/>
</dbReference>
<reference evidence="10 11" key="1">
    <citation type="submission" date="2020-05" db="EMBL/GenBank/DDBJ databases">
        <title>DNA-SIP metagenomic assembled genomes.</title>
        <authorList>
            <person name="Yu J."/>
        </authorList>
    </citation>
    <scope>NUCLEOTIDE SEQUENCE [LARGE SCALE GENOMIC DNA]</scope>
    <source>
        <strain evidence="10">Bin5.27</strain>
    </source>
</reference>
<organism evidence="10 11">
    <name type="scientific">Glycomyces artemisiae</name>
    <dbReference type="NCBI Taxonomy" id="1076443"/>
    <lineage>
        <taxon>Bacteria</taxon>
        <taxon>Bacillati</taxon>
        <taxon>Actinomycetota</taxon>
        <taxon>Actinomycetes</taxon>
        <taxon>Glycomycetales</taxon>
        <taxon>Glycomycetaceae</taxon>
        <taxon>Glycomyces</taxon>
    </lineage>
</organism>
<sequence>MGLRELLRFAAAGVIANKLRSSLTVLGVLIGVASVILLVGVGTASQQSVQESIESLGSGTLTVSASGGSGTQTEIAELDLGAVEAIDKSELTPDVAGVSPVVNGTATAVWQGAEYEIASVVGSDEDYLDASNYEVSEGTGILAEDVAEDRRVLVIGSTVADELFGGDDALGQQVNLGAAVYTVVGVLAESDSGTGFSDANDIAVAPVGAVRDTLTGYGALSQILVQAADSDAVDAASAEVSAVLDDYYAVADGDTAPYQVQNASDLLETQEDTAETFTLLLGAVAAISLLVGGIGITNIMLVSVTERTREIGIRKALGAPRRVILTQFLAEATALSLIGGGLGVALAYLLSNFSFAGYETVIVPSSVGLALGVSVAIGLFFGGYPASRAAKLRPIDALRYE</sequence>
<evidence type="ECO:0000256" key="2">
    <source>
        <dbReference type="ARBA" id="ARBA00022475"/>
    </source>
</evidence>
<keyword evidence="4 7" id="KW-1133">Transmembrane helix</keyword>
<evidence type="ECO:0000313" key="10">
    <source>
        <dbReference type="EMBL" id="NUQ89082.1"/>
    </source>
</evidence>